<gene>
    <name evidence="8" type="ORF">K7432_003740</name>
</gene>
<dbReference type="PROSITE" id="PS00036">
    <property type="entry name" value="BZIP_BASIC"/>
    <property type="match status" value="1"/>
</dbReference>
<dbReference type="PANTHER" id="PTHR13044">
    <property type="entry name" value="ACTIVATING TRANSCRIPTION FACTOR ATF 4/5"/>
    <property type="match status" value="1"/>
</dbReference>
<evidence type="ECO:0000256" key="3">
    <source>
        <dbReference type="ARBA" id="ARBA00023125"/>
    </source>
</evidence>
<dbReference type="InterPro" id="IPR046347">
    <property type="entry name" value="bZIP_sf"/>
</dbReference>
<dbReference type="Pfam" id="PF07716">
    <property type="entry name" value="bZIP_2"/>
    <property type="match status" value="1"/>
</dbReference>
<name>A0ABR2W5S5_9FUNG</name>
<dbReference type="Proteomes" id="UP001479436">
    <property type="component" value="Unassembled WGS sequence"/>
</dbReference>
<dbReference type="PANTHER" id="PTHR13044:SF14">
    <property type="entry name" value="CRYPTOCEPHAL, ISOFORM A"/>
    <property type="match status" value="1"/>
</dbReference>
<evidence type="ECO:0000256" key="4">
    <source>
        <dbReference type="ARBA" id="ARBA00023163"/>
    </source>
</evidence>
<keyword evidence="3" id="KW-0238">DNA-binding</keyword>
<evidence type="ECO:0000313" key="8">
    <source>
        <dbReference type="EMBL" id="KAK9721063.1"/>
    </source>
</evidence>
<comment type="caution">
    <text evidence="8">The sequence shown here is derived from an EMBL/GenBank/DDBJ whole genome shotgun (WGS) entry which is preliminary data.</text>
</comment>
<feature type="domain" description="BZIP" evidence="7">
    <location>
        <begin position="186"/>
        <end position="200"/>
    </location>
</feature>
<keyword evidence="5" id="KW-0539">Nucleus</keyword>
<keyword evidence="6" id="KW-0175">Coiled coil</keyword>
<keyword evidence="4" id="KW-0804">Transcription</keyword>
<dbReference type="EMBL" id="JASJQH010006993">
    <property type="protein sequence ID" value="KAK9721063.1"/>
    <property type="molecule type" value="Genomic_DNA"/>
</dbReference>
<accession>A0ABR2W5S5</accession>
<dbReference type="InterPro" id="IPR004827">
    <property type="entry name" value="bZIP"/>
</dbReference>
<dbReference type="CDD" id="cd14705">
    <property type="entry name" value="bZIP_Zip1"/>
    <property type="match status" value="1"/>
</dbReference>
<comment type="subcellular location">
    <subcellularLocation>
        <location evidence="1">Nucleus</location>
    </subcellularLocation>
</comment>
<evidence type="ECO:0000259" key="7">
    <source>
        <dbReference type="PROSITE" id="PS00036"/>
    </source>
</evidence>
<keyword evidence="2" id="KW-0805">Transcription regulation</keyword>
<keyword evidence="9" id="KW-1185">Reference proteome</keyword>
<organism evidence="8 9">
    <name type="scientific">Basidiobolus ranarum</name>
    <dbReference type="NCBI Taxonomy" id="34480"/>
    <lineage>
        <taxon>Eukaryota</taxon>
        <taxon>Fungi</taxon>
        <taxon>Fungi incertae sedis</taxon>
        <taxon>Zoopagomycota</taxon>
        <taxon>Entomophthoromycotina</taxon>
        <taxon>Basidiobolomycetes</taxon>
        <taxon>Basidiobolales</taxon>
        <taxon>Basidiobolaceae</taxon>
        <taxon>Basidiobolus</taxon>
    </lineage>
</organism>
<dbReference type="Gene3D" id="1.20.5.170">
    <property type="match status" value="1"/>
</dbReference>
<reference evidence="8 9" key="1">
    <citation type="submission" date="2023-04" db="EMBL/GenBank/DDBJ databases">
        <title>Genome of Basidiobolus ranarum AG-B5.</title>
        <authorList>
            <person name="Stajich J.E."/>
            <person name="Carter-House D."/>
            <person name="Gryganskyi A."/>
        </authorList>
    </citation>
    <scope>NUCLEOTIDE SEQUENCE [LARGE SCALE GENOMIC DNA]</scope>
    <source>
        <strain evidence="8 9">AG-B5</strain>
    </source>
</reference>
<dbReference type="SUPFAM" id="SSF57959">
    <property type="entry name" value="Leucine zipper domain"/>
    <property type="match status" value="1"/>
</dbReference>
<feature type="coiled-coil region" evidence="6">
    <location>
        <begin position="205"/>
        <end position="232"/>
    </location>
</feature>
<evidence type="ECO:0000256" key="6">
    <source>
        <dbReference type="SAM" id="Coils"/>
    </source>
</evidence>
<protein>
    <recommendedName>
        <fullName evidence="7">BZIP domain-containing protein</fullName>
    </recommendedName>
</protein>
<sequence>MNQQSHFGTISSNQIPMFNSELCKNYFQPWSSTQSSLDANPISSGHSNVFPIMDPVNCTQMSSTMSENPTLLPIYQYFADSNPNLNPQSLPELTHSPPYSPQTTPTQVMLLTPQTTTISRVKRNAYINYAPILPNGVPHPDLTAVSSTTTSKRKRNPNREAVRVALMTAAESNPELTAKLENDEDKRRRNTAASARFRIKKKLREQALEQAAKDMSNRANLLEQKVKELEMEIKWLHTILVDKDPYFTDLEPPFRKQRFEEPVTSSLST</sequence>
<evidence type="ECO:0000256" key="2">
    <source>
        <dbReference type="ARBA" id="ARBA00023015"/>
    </source>
</evidence>
<proteinExistence type="predicted"/>
<evidence type="ECO:0000256" key="1">
    <source>
        <dbReference type="ARBA" id="ARBA00004123"/>
    </source>
</evidence>
<evidence type="ECO:0000256" key="5">
    <source>
        <dbReference type="ARBA" id="ARBA00023242"/>
    </source>
</evidence>
<evidence type="ECO:0000313" key="9">
    <source>
        <dbReference type="Proteomes" id="UP001479436"/>
    </source>
</evidence>